<proteinExistence type="predicted"/>
<sequence length="295" mass="31087">MGFINVSTPPGSPYVRHLQLHRPPVNAFSEEFWQEYGATLDDLASLKEDVRAVVISSALPNIFTAGIDFQGLKSLAPTPTDPARTAHRLHTHIHTFQHAISAPERCPFPVIAAVHGAVLGLGVDLVSACDVRWAAEGAWFAVKEIDLALAADIGTLARLPKAAGNQSLVRELAFTGRAFGAGEAVAAGFVSRVVPNGGKGSAGRDAVVRAALGLAAEIAAKSPVAVAGTKRLLLHARDHSVHDNLEYTAAWNAAMLQTEDLKLAVEAASKRGKNKPKEKAEAGGPSPFRALRGKL</sequence>
<reference evidence="1" key="1">
    <citation type="journal article" date="2021" name="New Phytol.">
        <title>Evolutionary innovations through gain and loss of genes in the ectomycorrhizal Boletales.</title>
        <authorList>
            <person name="Wu G."/>
            <person name="Miyauchi S."/>
            <person name="Morin E."/>
            <person name="Kuo A."/>
            <person name="Drula E."/>
            <person name="Varga T."/>
            <person name="Kohler A."/>
            <person name="Feng B."/>
            <person name="Cao Y."/>
            <person name="Lipzen A."/>
            <person name="Daum C."/>
            <person name="Hundley H."/>
            <person name="Pangilinan J."/>
            <person name="Johnson J."/>
            <person name="Barry K."/>
            <person name="LaButti K."/>
            <person name="Ng V."/>
            <person name="Ahrendt S."/>
            <person name="Min B."/>
            <person name="Choi I.G."/>
            <person name="Park H."/>
            <person name="Plett J.M."/>
            <person name="Magnuson J."/>
            <person name="Spatafora J.W."/>
            <person name="Nagy L.G."/>
            <person name="Henrissat B."/>
            <person name="Grigoriev I.V."/>
            <person name="Yang Z.L."/>
            <person name="Xu J."/>
            <person name="Martin F.M."/>
        </authorList>
    </citation>
    <scope>NUCLEOTIDE SEQUENCE</scope>
    <source>
        <strain evidence="1">ATCC 28755</strain>
    </source>
</reference>
<gene>
    <name evidence="1" type="ORF">BJ138DRAFT_1072021</name>
</gene>
<accession>A0ACB7ZYR3</accession>
<dbReference type="Proteomes" id="UP000790377">
    <property type="component" value="Unassembled WGS sequence"/>
</dbReference>
<name>A0ACB7ZYR3_9AGAM</name>
<evidence type="ECO:0000313" key="2">
    <source>
        <dbReference type="Proteomes" id="UP000790377"/>
    </source>
</evidence>
<evidence type="ECO:0000313" key="1">
    <source>
        <dbReference type="EMBL" id="KAH7906195.1"/>
    </source>
</evidence>
<dbReference type="EMBL" id="MU268055">
    <property type="protein sequence ID" value="KAH7906195.1"/>
    <property type="molecule type" value="Genomic_DNA"/>
</dbReference>
<protein>
    <submittedName>
        <fullName evidence="1">ClpP/crotonase-like domain-containing protein</fullName>
    </submittedName>
</protein>
<organism evidence="1 2">
    <name type="scientific">Hygrophoropsis aurantiaca</name>
    <dbReference type="NCBI Taxonomy" id="72124"/>
    <lineage>
        <taxon>Eukaryota</taxon>
        <taxon>Fungi</taxon>
        <taxon>Dikarya</taxon>
        <taxon>Basidiomycota</taxon>
        <taxon>Agaricomycotina</taxon>
        <taxon>Agaricomycetes</taxon>
        <taxon>Agaricomycetidae</taxon>
        <taxon>Boletales</taxon>
        <taxon>Coniophorineae</taxon>
        <taxon>Hygrophoropsidaceae</taxon>
        <taxon>Hygrophoropsis</taxon>
    </lineage>
</organism>
<comment type="caution">
    <text evidence="1">The sequence shown here is derived from an EMBL/GenBank/DDBJ whole genome shotgun (WGS) entry which is preliminary data.</text>
</comment>
<keyword evidence="2" id="KW-1185">Reference proteome</keyword>